<evidence type="ECO:0000313" key="4">
    <source>
        <dbReference type="Proteomes" id="UP000476411"/>
    </source>
</evidence>
<dbReference type="GO" id="GO:0006629">
    <property type="term" value="P:lipid metabolic process"/>
    <property type="evidence" value="ECO:0007669"/>
    <property type="project" value="InterPro"/>
</dbReference>
<dbReference type="GO" id="GO:0016020">
    <property type="term" value="C:membrane"/>
    <property type="evidence" value="ECO:0007669"/>
    <property type="project" value="TreeGrafter"/>
</dbReference>
<feature type="transmembrane region" description="Helical" evidence="1">
    <location>
        <begin position="22"/>
        <end position="42"/>
    </location>
</feature>
<feature type="transmembrane region" description="Helical" evidence="1">
    <location>
        <begin position="200"/>
        <end position="221"/>
    </location>
</feature>
<organism evidence="3 4">
    <name type="scientific">Chitinophaga agri</name>
    <dbReference type="NCBI Taxonomy" id="2703787"/>
    <lineage>
        <taxon>Bacteria</taxon>
        <taxon>Pseudomonadati</taxon>
        <taxon>Bacteroidota</taxon>
        <taxon>Chitinophagia</taxon>
        <taxon>Chitinophagales</taxon>
        <taxon>Chitinophagaceae</taxon>
        <taxon>Chitinophaga</taxon>
    </lineage>
</organism>
<dbReference type="Proteomes" id="UP000476411">
    <property type="component" value="Chromosome"/>
</dbReference>
<name>A0A6B9ZMV6_9BACT</name>
<keyword evidence="1" id="KW-0472">Membrane</keyword>
<sequence>MLTGKQLILATKAYAKETKWKSWYYTLSTAAILMGLFAGIAFLPFLLLRIPCSIMAGLVIVRMFVIYHDFQHHTILYQSKAANLLFSAFGIFILAPASIWKRSHDYHHAHNSKLFTASIGSFPIMTQQKFMESTPAERRAYLAARHPVTILFGYISMFMVGMSVKSFMSSPSRHMDSLLALVLHFTAGALLYIYMGWLSLLLIMIVPFFIACAIGAYLFYAQHNFPGVTFRDKEGWCHDNAAMASSSYMLMSPFWNWVTGNIGYHHIHHLNARIPFYRLPEAMAGIPELQKAKTTSLSPKAIIACLRLKIWNPEINKMITVQEGKNLRYALQPANRSQVPAA</sequence>
<evidence type="ECO:0000256" key="1">
    <source>
        <dbReference type="SAM" id="Phobius"/>
    </source>
</evidence>
<dbReference type="EMBL" id="CP048113">
    <property type="protein sequence ID" value="QHS63287.1"/>
    <property type="molecule type" value="Genomic_DNA"/>
</dbReference>
<evidence type="ECO:0000259" key="2">
    <source>
        <dbReference type="Pfam" id="PF00487"/>
    </source>
</evidence>
<feature type="transmembrane region" description="Helical" evidence="1">
    <location>
        <begin position="176"/>
        <end position="194"/>
    </location>
</feature>
<keyword evidence="1" id="KW-1133">Transmembrane helix</keyword>
<dbReference type="InterPro" id="IPR005804">
    <property type="entry name" value="FA_desaturase_dom"/>
</dbReference>
<feature type="transmembrane region" description="Helical" evidence="1">
    <location>
        <begin position="82"/>
        <end position="100"/>
    </location>
</feature>
<dbReference type="InterPro" id="IPR012171">
    <property type="entry name" value="Fatty_acid_desaturase"/>
</dbReference>
<dbReference type="PANTHER" id="PTHR19353:SF73">
    <property type="entry name" value="FATTY ACID DESATURASE"/>
    <property type="match status" value="1"/>
</dbReference>
<dbReference type="RefSeq" id="WP_162335003.1">
    <property type="nucleotide sequence ID" value="NZ_CP048113.1"/>
</dbReference>
<dbReference type="AlphaFoldDB" id="A0A6B9ZMV6"/>
<proteinExistence type="predicted"/>
<dbReference type="Pfam" id="PF00487">
    <property type="entry name" value="FA_desaturase"/>
    <property type="match status" value="1"/>
</dbReference>
<protein>
    <submittedName>
        <fullName evidence="3">Fatty acid desaturase</fullName>
    </submittedName>
</protein>
<accession>A0A6B9ZMV6</accession>
<dbReference type="GO" id="GO:0016717">
    <property type="term" value="F:oxidoreductase activity, acting on paired donors, with oxidation of a pair of donors resulting in the reduction of molecular oxygen to two molecules of water"/>
    <property type="evidence" value="ECO:0007669"/>
    <property type="project" value="TreeGrafter"/>
</dbReference>
<feature type="transmembrane region" description="Helical" evidence="1">
    <location>
        <begin position="48"/>
        <end position="70"/>
    </location>
</feature>
<keyword evidence="4" id="KW-1185">Reference proteome</keyword>
<evidence type="ECO:0000313" key="3">
    <source>
        <dbReference type="EMBL" id="QHS63287.1"/>
    </source>
</evidence>
<keyword evidence="1" id="KW-0812">Transmembrane</keyword>
<reference evidence="3 4" key="1">
    <citation type="submission" date="2020-01" db="EMBL/GenBank/DDBJ databases">
        <title>Complete genome sequence of Chitinophaga sp. H33E-04 isolated from quinoa roots.</title>
        <authorList>
            <person name="Weon H.-Y."/>
            <person name="Lee S.A."/>
        </authorList>
    </citation>
    <scope>NUCLEOTIDE SEQUENCE [LARGE SCALE GENOMIC DNA]</scope>
    <source>
        <strain evidence="3 4">H33E-04</strain>
    </source>
</reference>
<feature type="domain" description="Fatty acid desaturase" evidence="2">
    <location>
        <begin position="47"/>
        <end position="288"/>
    </location>
</feature>
<gene>
    <name evidence="3" type="ORF">GWR21_27985</name>
</gene>
<dbReference type="KEGG" id="chih:GWR21_27985"/>
<feature type="transmembrane region" description="Helical" evidence="1">
    <location>
        <begin position="144"/>
        <end position="164"/>
    </location>
</feature>
<dbReference type="PANTHER" id="PTHR19353">
    <property type="entry name" value="FATTY ACID DESATURASE 2"/>
    <property type="match status" value="1"/>
</dbReference>